<gene>
    <name evidence="9" type="ORF">Ctob_001068</name>
</gene>
<dbReference type="InterPro" id="IPR032710">
    <property type="entry name" value="NTF2-like_dom_sf"/>
</dbReference>
<dbReference type="InterPro" id="IPR000719">
    <property type="entry name" value="Prot_kinase_dom"/>
</dbReference>
<dbReference type="EMBL" id="JWZX01003336">
    <property type="protein sequence ID" value="KOO21770.1"/>
    <property type="molecule type" value="Genomic_DNA"/>
</dbReference>
<feature type="compositionally biased region" description="Polar residues" evidence="7">
    <location>
        <begin position="805"/>
        <end position="816"/>
    </location>
</feature>
<proteinExistence type="predicted"/>
<dbReference type="Gene3D" id="3.30.450.20">
    <property type="entry name" value="PAS domain"/>
    <property type="match status" value="1"/>
</dbReference>
<dbReference type="SMART" id="SM00220">
    <property type="entry name" value="S_TKc"/>
    <property type="match status" value="1"/>
</dbReference>
<keyword evidence="5 9" id="KW-0418">Kinase</keyword>
<evidence type="ECO:0000256" key="5">
    <source>
        <dbReference type="ARBA" id="ARBA00022777"/>
    </source>
</evidence>
<feature type="compositionally biased region" description="Basic residues" evidence="7">
    <location>
        <begin position="1"/>
        <end position="10"/>
    </location>
</feature>
<dbReference type="InterPro" id="IPR045270">
    <property type="entry name" value="STKc_AGC"/>
</dbReference>
<dbReference type="SUPFAM" id="SSF54427">
    <property type="entry name" value="NTF2-like"/>
    <property type="match status" value="1"/>
</dbReference>
<dbReference type="SUPFAM" id="SSF55785">
    <property type="entry name" value="PYP-like sensor domain (PAS domain)"/>
    <property type="match status" value="1"/>
</dbReference>
<dbReference type="InterPro" id="IPR035965">
    <property type="entry name" value="PAS-like_dom_sf"/>
</dbReference>
<evidence type="ECO:0000256" key="2">
    <source>
        <dbReference type="ARBA" id="ARBA00022553"/>
    </source>
</evidence>
<feature type="region of interest" description="Disordered" evidence="7">
    <location>
        <begin position="1"/>
        <end position="40"/>
    </location>
</feature>
<evidence type="ECO:0000313" key="10">
    <source>
        <dbReference type="Proteomes" id="UP000037460"/>
    </source>
</evidence>
<feature type="compositionally biased region" description="Basic and acidic residues" evidence="7">
    <location>
        <begin position="30"/>
        <end position="40"/>
    </location>
</feature>
<dbReference type="Pfam" id="PF00069">
    <property type="entry name" value="Pkinase"/>
    <property type="match status" value="1"/>
</dbReference>
<evidence type="ECO:0000256" key="1">
    <source>
        <dbReference type="ARBA" id="ARBA00022527"/>
    </source>
</evidence>
<keyword evidence="6" id="KW-0067">ATP-binding</keyword>
<evidence type="ECO:0000313" key="9">
    <source>
        <dbReference type="EMBL" id="KOO21770.1"/>
    </source>
</evidence>
<dbReference type="Pfam" id="PF07366">
    <property type="entry name" value="SnoaL"/>
    <property type="match status" value="1"/>
</dbReference>
<evidence type="ECO:0000256" key="4">
    <source>
        <dbReference type="ARBA" id="ARBA00022741"/>
    </source>
</evidence>
<keyword evidence="10" id="KW-1185">Reference proteome</keyword>
<keyword evidence="1" id="KW-0723">Serine/threonine-protein kinase</keyword>
<dbReference type="SUPFAM" id="SSF56112">
    <property type="entry name" value="Protein kinase-like (PK-like)"/>
    <property type="match status" value="1"/>
</dbReference>
<feature type="region of interest" description="Disordered" evidence="7">
    <location>
        <begin position="671"/>
        <end position="690"/>
    </location>
</feature>
<dbReference type="Proteomes" id="UP000037460">
    <property type="component" value="Unassembled WGS sequence"/>
</dbReference>
<feature type="region of interest" description="Disordered" evidence="7">
    <location>
        <begin position="137"/>
        <end position="214"/>
    </location>
</feature>
<dbReference type="PANTHER" id="PTHR24351">
    <property type="entry name" value="RIBOSOMAL PROTEIN S6 KINASE"/>
    <property type="match status" value="1"/>
</dbReference>
<feature type="region of interest" description="Disordered" evidence="7">
    <location>
        <begin position="566"/>
        <end position="593"/>
    </location>
</feature>
<protein>
    <submittedName>
        <fullName evidence="9">Protein serine threonine kinase</fullName>
    </submittedName>
</protein>
<dbReference type="Gene3D" id="3.30.200.20">
    <property type="entry name" value="Phosphorylase Kinase, domain 1"/>
    <property type="match status" value="1"/>
</dbReference>
<evidence type="ECO:0000256" key="7">
    <source>
        <dbReference type="SAM" id="MobiDB-lite"/>
    </source>
</evidence>
<feature type="domain" description="Protein kinase" evidence="8">
    <location>
        <begin position="222"/>
        <end position="499"/>
    </location>
</feature>
<comment type="caution">
    <text evidence="9">The sequence shown here is derived from an EMBL/GenBank/DDBJ whole genome shotgun (WGS) entry which is preliminary data.</text>
</comment>
<dbReference type="PROSITE" id="PS50011">
    <property type="entry name" value="PROTEIN_KINASE_DOM"/>
    <property type="match status" value="1"/>
</dbReference>
<feature type="region of interest" description="Disordered" evidence="7">
    <location>
        <begin position="1049"/>
        <end position="1073"/>
    </location>
</feature>
<dbReference type="GO" id="GO:0005524">
    <property type="term" value="F:ATP binding"/>
    <property type="evidence" value="ECO:0007669"/>
    <property type="project" value="UniProtKB-KW"/>
</dbReference>
<evidence type="ECO:0000259" key="8">
    <source>
        <dbReference type="PROSITE" id="PS50011"/>
    </source>
</evidence>
<dbReference type="Gene3D" id="1.10.510.10">
    <property type="entry name" value="Transferase(Phosphotransferase) domain 1"/>
    <property type="match status" value="1"/>
</dbReference>
<feature type="region of interest" description="Disordered" evidence="7">
    <location>
        <begin position="1145"/>
        <end position="1194"/>
    </location>
</feature>
<dbReference type="Gene3D" id="3.10.450.50">
    <property type="match status" value="1"/>
</dbReference>
<dbReference type="InterPro" id="IPR000014">
    <property type="entry name" value="PAS"/>
</dbReference>
<dbReference type="FunFam" id="1.10.510.10:FF:000048">
    <property type="entry name" value="Protein kinase C"/>
    <property type="match status" value="1"/>
</dbReference>
<feature type="region of interest" description="Disordered" evidence="7">
    <location>
        <begin position="793"/>
        <end position="816"/>
    </location>
</feature>
<feature type="compositionally biased region" description="Basic residues" evidence="7">
    <location>
        <begin position="793"/>
        <end position="803"/>
    </location>
</feature>
<dbReference type="CDD" id="cd05123">
    <property type="entry name" value="STKc_AGC"/>
    <property type="match status" value="1"/>
</dbReference>
<name>A0A0M0J5K7_9EUKA</name>
<feature type="compositionally biased region" description="Basic and acidic residues" evidence="7">
    <location>
        <begin position="173"/>
        <end position="189"/>
    </location>
</feature>
<dbReference type="InterPro" id="IPR009959">
    <property type="entry name" value="Cyclase_SnoaL-like"/>
</dbReference>
<dbReference type="GO" id="GO:0004674">
    <property type="term" value="F:protein serine/threonine kinase activity"/>
    <property type="evidence" value="ECO:0007669"/>
    <property type="project" value="UniProtKB-KW"/>
</dbReference>
<feature type="compositionally biased region" description="Basic and acidic residues" evidence="7">
    <location>
        <begin position="674"/>
        <end position="690"/>
    </location>
</feature>
<accession>A0A0M0J5K7</accession>
<sequence>MQLNGRRRVRSGWDGSEHPPMALNEPPPQPKERPKGKSVRWRDFEAHGSKGYSSFLDLEESYIPSALVALDTGEMAGADALWYTESHYQEERGLVKSEFFQQLGEAQAQVATRGLTWNKLAAYPGHLHLRKIKPRSHVDGAAGASTSHDSDSAPEATSELPFRTPSRTPSRNHSKELRSRELRTSREELEALSPHSSPPENLATRRARPTTPLDTTVGLDHFQVHGLCGEGTFGKVMMATKIDTQKVYAMKVIRKELLYSDATRVTQAIAEKQVMQQMAARPHPYVISLRFAFQTDENIFLVMDFMGGGDLHNLLEAKGRLREAWVVVYAAEIALALEHVHAHGVIFRDLKPENVMIGVDGHLKLTDFGLSKQLGDVNADGEKQKKRGTATICGTPEYIAPEVLMGREYSYEVDWWTFGCVLYEMVHGKRPFRSVDMGSLINMIKKCKITFDDECCSATLQDLLHKLMTVDPSARLGSANLGGPAHASGPARMKEHPFFNALDWEALLRKEVPSPCALGEMFSEMPLPKASTREQRVDRLQAEFTTYVGADEEVLELGLGSEKVHGLNLESSERSSNGSIGPRSDRDSRETLGTSSSALRLELTSRGAIWAISNSLVRALGYNQLGKQQLLGRSMLDDQGASLVEAADLEKFVDAFEKAREALDDCLAQVAQKQGKEPGKESRDERREGRNTREYLAVTSEVTVWLRTAVGGRMCVQASFEVVALESSFAVDTGGPAGLVVMDMRDVTMPEGRKEIVRRRYELAYNLKVPDSDLIEFFHAHADPHLYEVSKKSVHQPVGRRARSPSGSLPTGGSAEISSAKISSGARAYLERRRVLLIAFPDLHFNMFEQTTKTEGERTTVFTSWQWAGTHLGPYTIGAQNEDDDEVEMPPSGARVHTHGVSVDVFSAHGKIVDHSVFYDEAAIRAQLELKTTGSRGRDTRSIVRRALDNRASNNSPIIVQLYLTVRRQLGGGDVAVGAMVRPVIVTAPRYSYIELEMMETMEEYFASKMVGLVAEFSTDGFCLIEGHNGSSREVSAVPHVPAVLLPRTQSDPIDDMSAETKSQERSSPELTPDVQTSIILCSNAFARILHRPADKLLRADLCKILSQALSSTTTGPAVAEGLAEAVARGEPFRCVFEAHMSGEDANATAPSEAPHVSPNGTPQGAPHGAPHGAPQGAEGNGGEAPAQPATNQSPGRVYVLDLAPFVFERRHYFSVFLSDVSDDLPRTELADRFIHCVPRSWRWFGGKNFLTALTTALHASQVGISISDMRGEDAPLVWISEGFYRLNGFTRVQAIGRNCRFLQSDASDFGAVYEMRRVMNKRIHTRVYLWNEALGGEGFWTLLTLRPGSHDAIDEQPRGSTLGTDSAASDPDARARYMAGVQYRLSKVEMRFIFERTMAIVRDEYLAMISIPCDNLHDTDFSSLQESGDPLPDTLLLSPSSSASVNLEAALSAWGHEYARVHGRLPTREDAAMGARQLAMVPAQGSNA</sequence>
<keyword evidence="4" id="KW-0547">Nucleotide-binding</keyword>
<keyword evidence="3" id="KW-0808">Transferase</keyword>
<evidence type="ECO:0000256" key="3">
    <source>
        <dbReference type="ARBA" id="ARBA00022679"/>
    </source>
</evidence>
<evidence type="ECO:0000256" key="6">
    <source>
        <dbReference type="ARBA" id="ARBA00022840"/>
    </source>
</evidence>
<keyword evidence="2" id="KW-0597">Phosphoprotein</keyword>
<dbReference type="Pfam" id="PF13426">
    <property type="entry name" value="PAS_9"/>
    <property type="match status" value="1"/>
</dbReference>
<organism evidence="9 10">
    <name type="scientific">Chrysochromulina tobinii</name>
    <dbReference type="NCBI Taxonomy" id="1460289"/>
    <lineage>
        <taxon>Eukaryota</taxon>
        <taxon>Haptista</taxon>
        <taxon>Haptophyta</taxon>
        <taxon>Prymnesiophyceae</taxon>
        <taxon>Prymnesiales</taxon>
        <taxon>Chrysochromulinaceae</taxon>
        <taxon>Chrysochromulina</taxon>
    </lineage>
</organism>
<dbReference type="InterPro" id="IPR011009">
    <property type="entry name" value="Kinase-like_dom_sf"/>
</dbReference>
<dbReference type="OrthoDB" id="248923at2759"/>
<dbReference type="GO" id="GO:0030638">
    <property type="term" value="P:polyketide metabolic process"/>
    <property type="evidence" value="ECO:0007669"/>
    <property type="project" value="InterPro"/>
</dbReference>
<reference evidence="10" key="1">
    <citation type="journal article" date="2015" name="PLoS Genet.">
        <title>Genome Sequence and Transcriptome Analyses of Chrysochromulina tobin: Metabolic Tools for Enhanced Algal Fitness in the Prominent Order Prymnesiales (Haptophyceae).</title>
        <authorList>
            <person name="Hovde B.T."/>
            <person name="Deodato C.R."/>
            <person name="Hunsperger H.M."/>
            <person name="Ryken S.A."/>
            <person name="Yost W."/>
            <person name="Jha R.K."/>
            <person name="Patterson J."/>
            <person name="Monnat R.J. Jr."/>
            <person name="Barlow S.B."/>
            <person name="Starkenburg S.R."/>
            <person name="Cattolico R.A."/>
        </authorList>
    </citation>
    <scope>NUCLEOTIDE SEQUENCE</scope>
    <source>
        <strain evidence="10">CCMP291</strain>
    </source>
</reference>